<evidence type="ECO:0000256" key="7">
    <source>
        <dbReference type="ARBA" id="ARBA00023136"/>
    </source>
</evidence>
<organism evidence="10 11">
    <name type="scientific">Vibrio atlanticus</name>
    <dbReference type="NCBI Taxonomy" id="693153"/>
    <lineage>
        <taxon>Bacteria</taxon>
        <taxon>Pseudomonadati</taxon>
        <taxon>Pseudomonadota</taxon>
        <taxon>Gammaproteobacteria</taxon>
        <taxon>Vibrionales</taxon>
        <taxon>Vibrionaceae</taxon>
        <taxon>Vibrio</taxon>
    </lineage>
</organism>
<dbReference type="UniPathway" id="UPA00360">
    <property type="reaction ID" value="UER00485"/>
</dbReference>
<dbReference type="PANTHER" id="PTHR30606:SF9">
    <property type="entry name" value="LIPID A BIOSYNTHESIS LAUROYLTRANSFERASE"/>
    <property type="match status" value="1"/>
</dbReference>
<dbReference type="InterPro" id="IPR004960">
    <property type="entry name" value="LipA_acyltrans"/>
</dbReference>
<dbReference type="GO" id="GO:0009103">
    <property type="term" value="P:lipopolysaccharide biosynthetic process"/>
    <property type="evidence" value="ECO:0007669"/>
    <property type="project" value="UniProtKB-UniRule"/>
</dbReference>
<dbReference type="NCBIfam" id="TIGR02207">
    <property type="entry name" value="lipid_A_htrB"/>
    <property type="match status" value="1"/>
</dbReference>
<dbReference type="PANTHER" id="PTHR30606">
    <property type="entry name" value="LIPID A BIOSYNTHESIS LAUROYL ACYLTRANSFERASE"/>
    <property type="match status" value="1"/>
</dbReference>
<dbReference type="EC" id="2.3.1.241" evidence="9"/>
<dbReference type="InterPro" id="IPR011920">
    <property type="entry name" value="Lipid_A_LpxL_LpxP"/>
</dbReference>
<evidence type="ECO:0000256" key="5">
    <source>
        <dbReference type="ARBA" id="ARBA00022985"/>
    </source>
</evidence>
<feature type="short sequence motif" description="HXXXXD motif" evidence="9">
    <location>
        <begin position="137"/>
        <end position="142"/>
    </location>
</feature>
<sequence>MNKTTYDKPEFSLLLLHPKYWPVWLGFGLLALIVNLLPYRVLLSLGQRLGLLGVRFGKKRVDIATRNMELAFPEKPIEEINQLVKENFKNTGLALIETGITWFWPTWRFKMLLVDKDTSAMRAHSKNGKGVLLCCVHALNLEITGRAFAIIGLQGYGVYRPHNNAAYNLIQFWGRTHNGNKTIDRKDVKKMIRVLRNGDRLFYLPDHDYGRNKSVFVPFFAVEDASTTTGTSILAYTSRCAVVIGSGFRNADGKYEIMADESIEDNYPQKDEKAAAAYMNRYLEKIILRAPEQWMWLHKRFKTMEDPEAEKGIRYK</sequence>
<keyword evidence="3 9" id="KW-0808">Transferase</keyword>
<protein>
    <recommendedName>
        <fullName evidence="9">Lipid A biosynthesis acyltransferase</fullName>
        <ecNumber evidence="9">2.3.1.241</ecNumber>
    </recommendedName>
    <alternativeName>
        <fullName evidence="9">Kdo(2)-lipid IV(A) acyltransferase</fullName>
    </alternativeName>
</protein>
<dbReference type="PIRSF" id="PIRSF026649">
    <property type="entry name" value="MsbB"/>
    <property type="match status" value="1"/>
</dbReference>
<comment type="similarity">
    <text evidence="9">Belongs to the LpxL/LpxM/LpxP family.</text>
</comment>
<dbReference type="Pfam" id="PF03279">
    <property type="entry name" value="Lip_A_acyltrans"/>
    <property type="match status" value="1"/>
</dbReference>
<keyword evidence="6 9" id="KW-1133">Transmembrane helix</keyword>
<evidence type="ECO:0000256" key="6">
    <source>
        <dbReference type="ARBA" id="ARBA00022989"/>
    </source>
</evidence>
<dbReference type="RefSeq" id="WP_065678245.1">
    <property type="nucleotide sequence ID" value="NZ_AP025460.1"/>
</dbReference>
<evidence type="ECO:0000256" key="3">
    <source>
        <dbReference type="ARBA" id="ARBA00022679"/>
    </source>
</evidence>
<dbReference type="GO" id="GO:0036104">
    <property type="term" value="P:Kdo2-lipid A biosynthetic process"/>
    <property type="evidence" value="ECO:0007669"/>
    <property type="project" value="UniProtKB-UniRule"/>
</dbReference>
<keyword evidence="8 9" id="KW-0012">Acyltransferase</keyword>
<dbReference type="NCBIfam" id="NF005340">
    <property type="entry name" value="PRK06860.1"/>
    <property type="match status" value="1"/>
</dbReference>
<evidence type="ECO:0000256" key="8">
    <source>
        <dbReference type="ARBA" id="ARBA00023315"/>
    </source>
</evidence>
<reference evidence="11" key="1">
    <citation type="submission" date="2016-06" db="EMBL/GenBank/DDBJ databases">
        <authorList>
            <person name="Rodrigo-Torres Lidia"/>
            <person name="Arahal R.David."/>
        </authorList>
    </citation>
    <scope>NUCLEOTIDE SEQUENCE [LARGE SCALE GENOMIC DNA]</scope>
    <source>
        <strain evidence="11">CECT 7223</strain>
    </source>
</reference>
<evidence type="ECO:0000313" key="11">
    <source>
        <dbReference type="Proteomes" id="UP000092876"/>
    </source>
</evidence>
<keyword evidence="4 9" id="KW-0812">Transmembrane</keyword>
<dbReference type="GO" id="GO:0008913">
    <property type="term" value="F:Kdo2-lipid IVA acyltransferase activity"/>
    <property type="evidence" value="ECO:0007669"/>
    <property type="project" value="UniProtKB-EC"/>
</dbReference>
<comment type="function">
    <text evidence="9">Catalyzes the transfer of an acyl chain from an acyl-[acyl-carrier-protein] (ACP) to a Kdo(2)-lipid IV(A) to form a Kdo(2)-(acyl)-lipid IV(A).</text>
</comment>
<dbReference type="HAMAP" id="MF_01942">
    <property type="entry name" value="Lipid_A_LpxL_LpxP"/>
    <property type="match status" value="1"/>
</dbReference>
<evidence type="ECO:0000256" key="2">
    <source>
        <dbReference type="ARBA" id="ARBA00022519"/>
    </source>
</evidence>
<comment type="pathway">
    <text evidence="9">Bacterial outer membrane biogenesis; lipopolysaccharide biosynthesis.</text>
</comment>
<evidence type="ECO:0000313" key="10">
    <source>
        <dbReference type="EMBL" id="SBS61273.1"/>
    </source>
</evidence>
<comment type="subcellular location">
    <subcellularLocation>
        <location evidence="9">Cell inner membrane</location>
        <topology evidence="9">Single-pass membrane protein</topology>
    </subcellularLocation>
</comment>
<dbReference type="AlphaFoldDB" id="A0A1C3IIL3"/>
<dbReference type="GeneID" id="94231541"/>
<name>A0A1C3IIL3_9VIBR</name>
<keyword evidence="2 9" id="KW-0997">Cell inner membrane</keyword>
<evidence type="ECO:0000256" key="1">
    <source>
        <dbReference type="ARBA" id="ARBA00022475"/>
    </source>
</evidence>
<evidence type="ECO:0000256" key="9">
    <source>
        <dbReference type="HAMAP-Rule" id="MF_01942"/>
    </source>
</evidence>
<dbReference type="CDD" id="cd07984">
    <property type="entry name" value="LPLAT_LABLAT-like"/>
    <property type="match status" value="1"/>
</dbReference>
<dbReference type="Proteomes" id="UP000092876">
    <property type="component" value="Unassembled WGS sequence"/>
</dbReference>
<dbReference type="UniPathway" id="UPA00030"/>
<evidence type="ECO:0000256" key="4">
    <source>
        <dbReference type="ARBA" id="ARBA00022692"/>
    </source>
</evidence>
<keyword evidence="5 9" id="KW-0448">Lipopolysaccharide biosynthesis</keyword>
<gene>
    <name evidence="10" type="primary">htrB</name>
    <name evidence="9" type="synonym">lpxL</name>
    <name evidence="10" type="ORF">VAT7223_00583</name>
</gene>
<dbReference type="GO" id="GO:0005886">
    <property type="term" value="C:plasma membrane"/>
    <property type="evidence" value="ECO:0007669"/>
    <property type="project" value="UniProtKB-SubCell"/>
</dbReference>
<dbReference type="GO" id="GO:0009245">
    <property type="term" value="P:lipid A biosynthetic process"/>
    <property type="evidence" value="ECO:0007669"/>
    <property type="project" value="InterPro"/>
</dbReference>
<comment type="catalytic activity">
    <reaction evidence="9">
        <text>an alpha-Kdo-(2-&gt;4)-alpha-Kdo-(2-&gt;6)-lipid IVA + a fatty acyl-[ACP] = an alpha-Kdo-(2-&gt;4)-alpha-Kdo-(2-&gt;6)-(acyl)-lipid IVA + holo-[ACP]</text>
        <dbReference type="Rhea" id="RHEA:69396"/>
        <dbReference type="Rhea" id="RHEA-COMP:9685"/>
        <dbReference type="Rhea" id="RHEA-COMP:14125"/>
        <dbReference type="ChEBI" id="CHEBI:64479"/>
        <dbReference type="ChEBI" id="CHEBI:138651"/>
        <dbReference type="ChEBI" id="CHEBI:176429"/>
        <dbReference type="ChEBI" id="CHEBI:176430"/>
        <dbReference type="EC" id="2.3.1.241"/>
    </reaction>
</comment>
<comment type="pathway">
    <text evidence="9">Glycolipid biosynthesis; KDO(2)-lipid A biosynthesis; KDO(2)-lipid A from CMP-3-deoxy-D-manno-octulosonate and lipid IV(A): step 3/4.</text>
</comment>
<proteinExistence type="inferred from homology"/>
<keyword evidence="1 9" id="KW-1003">Cell membrane</keyword>
<accession>A0A1C3IIL3</accession>
<keyword evidence="7 9" id="KW-0472">Membrane</keyword>
<feature type="transmembrane region" description="Helical" evidence="9">
    <location>
        <begin position="20"/>
        <end position="39"/>
    </location>
</feature>
<dbReference type="EMBL" id="FLQP01000007">
    <property type="protein sequence ID" value="SBS61273.1"/>
    <property type="molecule type" value="Genomic_DNA"/>
</dbReference>